<dbReference type="EMBL" id="JXLB01000004">
    <property type="protein sequence ID" value="OJG83285.1"/>
    <property type="molecule type" value="Genomic_DNA"/>
</dbReference>
<dbReference type="STRING" id="150033.RV14_GL001643"/>
<accession>A0A1L8WQJ5</accession>
<proteinExistence type="predicted"/>
<dbReference type="AlphaFoldDB" id="A0A1L8WQJ5"/>
<protein>
    <submittedName>
        <fullName evidence="1">M protein trans-acting positive regulator</fullName>
    </submittedName>
</protein>
<keyword evidence="2" id="KW-1185">Reference proteome</keyword>
<gene>
    <name evidence="1" type="ORF">RV14_GL001643</name>
</gene>
<organism evidence="1 2">
    <name type="scientific">Enterococcus ratti</name>
    <dbReference type="NCBI Taxonomy" id="150033"/>
    <lineage>
        <taxon>Bacteria</taxon>
        <taxon>Bacillati</taxon>
        <taxon>Bacillota</taxon>
        <taxon>Bacilli</taxon>
        <taxon>Lactobacillales</taxon>
        <taxon>Enterococcaceae</taxon>
        <taxon>Enterococcus</taxon>
    </lineage>
</organism>
<evidence type="ECO:0000313" key="2">
    <source>
        <dbReference type="Proteomes" id="UP000182152"/>
    </source>
</evidence>
<name>A0A1L8WQJ5_9ENTE</name>
<comment type="caution">
    <text evidence="1">The sequence shown here is derived from an EMBL/GenBank/DDBJ whole genome shotgun (WGS) entry which is preliminary data.</text>
</comment>
<evidence type="ECO:0000313" key="1">
    <source>
        <dbReference type="EMBL" id="OJG83285.1"/>
    </source>
</evidence>
<sequence>MFEDYLEKNILRQLFLCDQFYNKKEIDIDVLSKLLQVCKTTLLNDIKDLKKELEPEIIYTQREKNRYFLYFAPDIPRFLLMQKLTRSSLFLKTCQLYLEKEPNYIQLTETEYISVSKAYSLKKQVFAYFEDCGIKIQNGSPKFTEIERRLLLLNITYRTGTLATPILPKGYLAAINDFINKITYKSGRIYDKENQEILRMGFLIGYLYQAKFPLMINIDFMTELKKRPSYHYVTEVWKQSKLKDYYQENEVYFILILFNLCDYGFNSYQAVEEDFYRLHQVFIDNNHEIKELITQFEVYFNRTFVGNKALSERYFV</sequence>
<reference evidence="1 2" key="1">
    <citation type="submission" date="2014-12" db="EMBL/GenBank/DDBJ databases">
        <title>Draft genome sequences of 29 type strains of Enterococci.</title>
        <authorList>
            <person name="Zhong Z."/>
            <person name="Sun Z."/>
            <person name="Liu W."/>
            <person name="Zhang W."/>
            <person name="Zhang H."/>
        </authorList>
    </citation>
    <scope>NUCLEOTIDE SEQUENCE [LARGE SCALE GENOMIC DNA]</scope>
    <source>
        <strain evidence="1 2">DSM 15687</strain>
    </source>
</reference>
<dbReference type="Proteomes" id="UP000182152">
    <property type="component" value="Unassembled WGS sequence"/>
</dbReference>